<proteinExistence type="predicted"/>
<accession>A0A0A9GVW6</accession>
<name>A0A0A9GVW6_ARUDO</name>
<evidence type="ECO:0000313" key="1">
    <source>
        <dbReference type="EMBL" id="JAE29120.1"/>
    </source>
</evidence>
<reference evidence="1" key="1">
    <citation type="submission" date="2014-09" db="EMBL/GenBank/DDBJ databases">
        <authorList>
            <person name="Magalhaes I.L.F."/>
            <person name="Oliveira U."/>
            <person name="Santos F.R."/>
            <person name="Vidigal T.H.D.A."/>
            <person name="Brescovit A.D."/>
            <person name="Santos A.J."/>
        </authorList>
    </citation>
    <scope>NUCLEOTIDE SEQUENCE</scope>
    <source>
        <tissue evidence="1">Shoot tissue taken approximately 20 cm above the soil surface</tissue>
    </source>
</reference>
<reference evidence="1" key="2">
    <citation type="journal article" date="2015" name="Data Brief">
        <title>Shoot transcriptome of the giant reed, Arundo donax.</title>
        <authorList>
            <person name="Barrero R.A."/>
            <person name="Guerrero F.D."/>
            <person name="Moolhuijzen P."/>
            <person name="Goolsby J.A."/>
            <person name="Tidwell J."/>
            <person name="Bellgard S.E."/>
            <person name="Bellgard M.I."/>
        </authorList>
    </citation>
    <scope>NUCLEOTIDE SEQUENCE</scope>
    <source>
        <tissue evidence="1">Shoot tissue taken approximately 20 cm above the soil surface</tissue>
    </source>
</reference>
<dbReference type="EMBL" id="GBRH01168776">
    <property type="protein sequence ID" value="JAE29120.1"/>
    <property type="molecule type" value="Transcribed_RNA"/>
</dbReference>
<protein>
    <submittedName>
        <fullName evidence="1">Uncharacterized protein</fullName>
    </submittedName>
</protein>
<sequence length="21" mass="2679">MQREQIKEIRFPFCHFNAWVV</sequence>
<dbReference type="AlphaFoldDB" id="A0A0A9GVW6"/>
<organism evidence="1">
    <name type="scientific">Arundo donax</name>
    <name type="common">Giant reed</name>
    <name type="synonym">Donax arundinaceus</name>
    <dbReference type="NCBI Taxonomy" id="35708"/>
    <lineage>
        <taxon>Eukaryota</taxon>
        <taxon>Viridiplantae</taxon>
        <taxon>Streptophyta</taxon>
        <taxon>Embryophyta</taxon>
        <taxon>Tracheophyta</taxon>
        <taxon>Spermatophyta</taxon>
        <taxon>Magnoliopsida</taxon>
        <taxon>Liliopsida</taxon>
        <taxon>Poales</taxon>
        <taxon>Poaceae</taxon>
        <taxon>PACMAD clade</taxon>
        <taxon>Arundinoideae</taxon>
        <taxon>Arundineae</taxon>
        <taxon>Arundo</taxon>
    </lineage>
</organism>